<dbReference type="InterPro" id="IPR036661">
    <property type="entry name" value="Luciferase-like_sf"/>
</dbReference>
<feature type="domain" description="Luciferase-like" evidence="1">
    <location>
        <begin position="20"/>
        <end position="289"/>
    </location>
</feature>
<dbReference type="EnsemblBacteria" id="ABL72961">
    <property type="protein sequence ID" value="ABL72961"/>
    <property type="gene ID" value="Pden_4901"/>
</dbReference>
<dbReference type="InterPro" id="IPR050766">
    <property type="entry name" value="Bact_Lucif_Oxidored"/>
</dbReference>
<dbReference type="OrthoDB" id="9804736at2"/>
<name>A1BBR7_PARDP</name>
<keyword evidence="3" id="KW-1185">Reference proteome</keyword>
<dbReference type="Pfam" id="PF00296">
    <property type="entry name" value="Bac_luciferase"/>
    <property type="match status" value="1"/>
</dbReference>
<dbReference type="EMBL" id="CP000491">
    <property type="protein sequence ID" value="ABL72961.1"/>
    <property type="molecule type" value="Genomic_DNA"/>
</dbReference>
<protein>
    <submittedName>
        <fullName evidence="2">Luciferase family protein</fullName>
    </submittedName>
</protein>
<proteinExistence type="predicted"/>
<dbReference type="PANTHER" id="PTHR30137">
    <property type="entry name" value="LUCIFERASE-LIKE MONOOXYGENASE"/>
    <property type="match status" value="1"/>
</dbReference>
<gene>
    <name evidence="2" type="ordered locus">Pden_4901</name>
</gene>
<dbReference type="Gene3D" id="3.20.20.30">
    <property type="entry name" value="Luciferase-like domain"/>
    <property type="match status" value="1"/>
</dbReference>
<dbReference type="GO" id="GO:0005829">
    <property type="term" value="C:cytosol"/>
    <property type="evidence" value="ECO:0007669"/>
    <property type="project" value="TreeGrafter"/>
</dbReference>
<dbReference type="InterPro" id="IPR024003">
    <property type="entry name" value="Luciferase-like_KPN01858"/>
</dbReference>
<dbReference type="SUPFAM" id="SSF51679">
    <property type="entry name" value="Bacterial luciferase-like"/>
    <property type="match status" value="1"/>
</dbReference>
<dbReference type="PANTHER" id="PTHR30137:SF15">
    <property type="entry name" value="BLL6902 PROTEIN"/>
    <property type="match status" value="1"/>
</dbReference>
<geneLocation type="plasmid" evidence="3">
    <name>pPD1222</name>
</geneLocation>
<organism evidence="2 3">
    <name type="scientific">Paracoccus denitrificans (strain Pd 1222)</name>
    <dbReference type="NCBI Taxonomy" id="318586"/>
    <lineage>
        <taxon>Bacteria</taxon>
        <taxon>Pseudomonadati</taxon>
        <taxon>Pseudomonadota</taxon>
        <taxon>Alphaproteobacteria</taxon>
        <taxon>Rhodobacterales</taxon>
        <taxon>Paracoccaceae</taxon>
        <taxon>Paracoccus</taxon>
    </lineage>
</organism>
<dbReference type="GO" id="GO:0016705">
    <property type="term" value="F:oxidoreductase activity, acting on paired donors, with incorporation or reduction of molecular oxygen"/>
    <property type="evidence" value="ECO:0007669"/>
    <property type="project" value="InterPro"/>
</dbReference>
<accession>A1BBR7</accession>
<dbReference type="HOGENOM" id="CLU_027853_3_1_5"/>
<dbReference type="NCBIfam" id="TIGR04027">
    <property type="entry name" value="LLM_KPN_01858"/>
    <property type="match status" value="1"/>
</dbReference>
<keyword evidence="2" id="KW-0614">Plasmid</keyword>
<dbReference type="InterPro" id="IPR011251">
    <property type="entry name" value="Luciferase-like_dom"/>
</dbReference>
<dbReference type="RefSeq" id="WP_011751120.1">
    <property type="nucleotide sequence ID" value="NC_008688.1"/>
</dbReference>
<sequence>MSARIKKPGFFTRLLDDAGPAERYSLVTEQIRTAERFGYHTAWVAQHHFHRDEGGLPAPLVFLAHVAARTSRIRLAIGVVTLPLEHPVRVAEDAVVLDLLSGGRLDLGLGTGGTPESYAAFGHDHADRATIYDEYIATLRKALAGADLGGGNRLYPAAGDLASRIWQATFSVPGGVRAGRAGDGLLLSRTQPRSKDNPAADLHELQLPIVEAYHAALPAGAAPRILASRSVFVADSRAEARRLAEIGLRRVAAHFAGSGHILRGDTLDDLIRTPDSHVGTPDEVAESLAADPTLDHATEVAIQVHSIDPPHPLILRSIELFATRVAPAPGWADAPCLSEPA</sequence>
<dbReference type="Proteomes" id="UP000000361">
    <property type="component" value="Chromosome 1"/>
</dbReference>
<dbReference type="AlphaFoldDB" id="A1BBR7"/>
<reference evidence="3" key="1">
    <citation type="submission" date="2006-12" db="EMBL/GenBank/DDBJ databases">
        <title>Complete sequence of plasmid 1 of Paracoccus denitrificans PD1222.</title>
        <authorList>
            <person name="Copeland A."/>
            <person name="Lucas S."/>
            <person name="Lapidus A."/>
            <person name="Barry K."/>
            <person name="Detter J.C."/>
            <person name="Glavina del Rio T."/>
            <person name="Hammon N."/>
            <person name="Israni S."/>
            <person name="Dalin E."/>
            <person name="Tice H."/>
            <person name="Pitluck S."/>
            <person name="Munk A.C."/>
            <person name="Brettin T."/>
            <person name="Bruce D."/>
            <person name="Han C."/>
            <person name="Tapia R."/>
            <person name="Gilna P."/>
            <person name="Schmutz J."/>
            <person name="Larimer F."/>
            <person name="Land M."/>
            <person name="Hauser L."/>
            <person name="Kyrpides N."/>
            <person name="Lykidis A."/>
            <person name="Spiro S."/>
            <person name="Richardson D.J."/>
            <person name="Moir J.W.B."/>
            <person name="Ferguson S.J."/>
            <person name="van Spanning R.J.M."/>
            <person name="Richardson P."/>
        </authorList>
    </citation>
    <scope>NUCLEOTIDE SEQUENCE [LARGE SCALE GENOMIC DNA]</scope>
    <source>
        <strain evidence="3">Pd 1222</strain>
        <plasmid evidence="3">pPD1222</plasmid>
    </source>
</reference>
<evidence type="ECO:0000259" key="1">
    <source>
        <dbReference type="Pfam" id="PF00296"/>
    </source>
</evidence>
<evidence type="ECO:0000313" key="2">
    <source>
        <dbReference type="EMBL" id="ABL72961.1"/>
    </source>
</evidence>
<evidence type="ECO:0000313" key="3">
    <source>
        <dbReference type="Proteomes" id="UP000000361"/>
    </source>
</evidence>
<dbReference type="eggNOG" id="COG2141">
    <property type="taxonomic scope" value="Bacteria"/>
</dbReference>
<dbReference type="KEGG" id="pde:Pden_4901"/>
<dbReference type="GeneID" id="93454325"/>